<accession>A0ABX1P5S6</accession>
<dbReference type="Pfam" id="PF13767">
    <property type="entry name" value="DUF4168"/>
    <property type="match status" value="1"/>
</dbReference>
<dbReference type="EMBL" id="QMEB01000024">
    <property type="protein sequence ID" value="NMG18887.1"/>
    <property type="molecule type" value="Genomic_DNA"/>
</dbReference>
<evidence type="ECO:0000313" key="3">
    <source>
        <dbReference type="Proteomes" id="UP000718564"/>
    </source>
</evidence>
<keyword evidence="3" id="KW-1185">Reference proteome</keyword>
<gene>
    <name evidence="2" type="ORF">DP116_05255</name>
</gene>
<dbReference type="InterPro" id="IPR025433">
    <property type="entry name" value="DUF4168"/>
</dbReference>
<comment type="caution">
    <text evidence="2">The sequence shown here is derived from an EMBL/GenBank/DDBJ whole genome shotgun (WGS) entry which is preliminary data.</text>
</comment>
<reference evidence="2 3" key="1">
    <citation type="submission" date="2018-06" db="EMBL/GenBank/DDBJ databases">
        <title>Comparative genomics of Brasilonema spp. strains.</title>
        <authorList>
            <person name="Alvarenga D.O."/>
            <person name="Fiore M.F."/>
            <person name="Varani A.M."/>
        </authorList>
    </citation>
    <scope>NUCLEOTIDE SEQUENCE [LARGE SCALE GENOMIC DNA]</scope>
    <source>
        <strain evidence="2 3">SPC951</strain>
    </source>
</reference>
<dbReference type="Proteomes" id="UP000718564">
    <property type="component" value="Unassembled WGS sequence"/>
</dbReference>
<evidence type="ECO:0000259" key="1">
    <source>
        <dbReference type="Pfam" id="PF13767"/>
    </source>
</evidence>
<proteinExistence type="predicted"/>
<organism evidence="2 3">
    <name type="scientific">Brasilonema bromeliae SPC951</name>
    <dbReference type="NCBI Taxonomy" id="385972"/>
    <lineage>
        <taxon>Bacteria</taxon>
        <taxon>Bacillati</taxon>
        <taxon>Cyanobacteriota</taxon>
        <taxon>Cyanophyceae</taxon>
        <taxon>Nostocales</taxon>
        <taxon>Scytonemataceae</taxon>
        <taxon>Brasilonema</taxon>
        <taxon>Bromeliae group (in: Brasilonema)</taxon>
    </lineage>
</organism>
<sequence>MKRYYHRFFRLSLIRILAQSLFVGTVATASLVSSTLVLSSKADAQAAQAVNPGELRNYARAMLKMEPERQQAFDDIKKIMGTGEVPKIVCNDNNSFSSLPGKAREIAVNYCQRYQKAVEDNGLSIDRYNTITTQVQGNDDLKRKMYNELLRQQKMPKSP</sequence>
<feature type="domain" description="DUF4168" evidence="1">
    <location>
        <begin position="52"/>
        <end position="144"/>
    </location>
</feature>
<protein>
    <recommendedName>
        <fullName evidence="1">DUF4168 domain-containing protein</fullName>
    </recommendedName>
</protein>
<name>A0ABX1P5S6_9CYAN</name>
<evidence type="ECO:0000313" key="2">
    <source>
        <dbReference type="EMBL" id="NMG18887.1"/>
    </source>
</evidence>